<feature type="transmembrane region" description="Helical" evidence="1">
    <location>
        <begin position="6"/>
        <end position="27"/>
    </location>
</feature>
<reference evidence="3 4" key="1">
    <citation type="submission" date="2016-10" db="EMBL/GenBank/DDBJ databases">
        <authorList>
            <person name="de Groot N.N."/>
        </authorList>
    </citation>
    <scope>NUCLEOTIDE SEQUENCE [LARGE SCALE GENOMIC DNA]</scope>
    <source>
        <strain evidence="3 4">DSM 21668</strain>
    </source>
</reference>
<accession>A0A1G9JV66</accession>
<dbReference type="SUPFAM" id="SSF53448">
    <property type="entry name" value="Nucleotide-diphospho-sugar transferases"/>
    <property type="match status" value="1"/>
</dbReference>
<keyword evidence="1" id="KW-0472">Membrane</keyword>
<dbReference type="Gene3D" id="3.90.550.10">
    <property type="entry name" value="Spore Coat Polysaccharide Biosynthesis Protein SpsA, Chain A"/>
    <property type="match status" value="1"/>
</dbReference>
<dbReference type="PANTHER" id="PTHR43685">
    <property type="entry name" value="GLYCOSYLTRANSFERASE"/>
    <property type="match status" value="1"/>
</dbReference>
<keyword evidence="4" id="KW-1185">Reference proteome</keyword>
<feature type="transmembrane region" description="Helical" evidence="1">
    <location>
        <begin position="280"/>
        <end position="303"/>
    </location>
</feature>
<dbReference type="AlphaFoldDB" id="A0A1G9JV66"/>
<name>A0A1G9JV66_9BACT</name>
<dbReference type="Pfam" id="PF00535">
    <property type="entry name" value="Glycos_transf_2"/>
    <property type="match status" value="1"/>
</dbReference>
<keyword evidence="1" id="KW-1133">Transmembrane helix</keyword>
<dbReference type="InterPro" id="IPR029044">
    <property type="entry name" value="Nucleotide-diphossugar_trans"/>
</dbReference>
<dbReference type="STRING" id="563176.SAMN04488090_0762"/>
<feature type="transmembrane region" description="Helical" evidence="1">
    <location>
        <begin position="341"/>
        <end position="360"/>
    </location>
</feature>
<protein>
    <submittedName>
        <fullName evidence="3">Glycosyltransferase, catalytic subunit of cellulose synthase and poly-beta-1,6-N-acetylglucosamine synthase</fullName>
    </submittedName>
</protein>
<dbReference type="RefSeq" id="WP_093198023.1">
    <property type="nucleotide sequence ID" value="NZ_FNGS01000002.1"/>
</dbReference>
<dbReference type="OrthoDB" id="9805625at2"/>
<evidence type="ECO:0000313" key="3">
    <source>
        <dbReference type="EMBL" id="SDL41044.1"/>
    </source>
</evidence>
<feature type="domain" description="Glycosyltransferase 2-like" evidence="2">
    <location>
        <begin position="44"/>
        <end position="212"/>
    </location>
</feature>
<keyword evidence="3" id="KW-0808">Transferase</keyword>
<sequence>MSLPEFFLLAFSASWLVVTLVLLSGWTRMPVFRPAKRKPSLPLTVIIPVRNEEEGLPDLLADLDRQTYRHFEVIVADDQSTDRTPDLVRAFAAHATYPLTLLRLTDDPGTSPKKRAISQAIRRAAHDWIVTTDGDCRVGEHWLETLAGYQEQTGAALVAGPVTFLDRGTPADRLQIVEFASLVGTAMVSLFLGNPNMCNGANFSYSRKVFEAVNGFAGNENLASGDDEFLLHKIAAQFPVAFVKSREALVKTGAHASLWSFYQQRRRWASKWKHYNDWKIPALAIYVFCVHAALLLGIAGWVYGSVPGAVLLASLGLKWLGEWAFIGSVLAFFGQRKSIPWIGAVQVLYPFYVCFFGLAAQGSGYSWKGRKLR</sequence>
<evidence type="ECO:0000256" key="1">
    <source>
        <dbReference type="SAM" id="Phobius"/>
    </source>
</evidence>
<evidence type="ECO:0000259" key="2">
    <source>
        <dbReference type="Pfam" id="PF00535"/>
    </source>
</evidence>
<proteinExistence type="predicted"/>
<keyword evidence="1" id="KW-0812">Transmembrane</keyword>
<dbReference type="GO" id="GO:0016740">
    <property type="term" value="F:transferase activity"/>
    <property type="evidence" value="ECO:0007669"/>
    <property type="project" value="UniProtKB-KW"/>
</dbReference>
<dbReference type="InterPro" id="IPR050834">
    <property type="entry name" value="Glycosyltransf_2"/>
</dbReference>
<evidence type="ECO:0000313" key="4">
    <source>
        <dbReference type="Proteomes" id="UP000198901"/>
    </source>
</evidence>
<dbReference type="EMBL" id="FNGS01000002">
    <property type="protein sequence ID" value="SDL41044.1"/>
    <property type="molecule type" value="Genomic_DNA"/>
</dbReference>
<feature type="transmembrane region" description="Helical" evidence="1">
    <location>
        <begin position="309"/>
        <end position="334"/>
    </location>
</feature>
<organism evidence="3 4">
    <name type="scientific">Siphonobacter aquaeclarae</name>
    <dbReference type="NCBI Taxonomy" id="563176"/>
    <lineage>
        <taxon>Bacteria</taxon>
        <taxon>Pseudomonadati</taxon>
        <taxon>Bacteroidota</taxon>
        <taxon>Cytophagia</taxon>
        <taxon>Cytophagales</taxon>
        <taxon>Cytophagaceae</taxon>
        <taxon>Siphonobacter</taxon>
    </lineage>
</organism>
<gene>
    <name evidence="3" type="ORF">SAMN04488090_0762</name>
</gene>
<dbReference type="Proteomes" id="UP000198901">
    <property type="component" value="Unassembled WGS sequence"/>
</dbReference>
<dbReference type="InterPro" id="IPR001173">
    <property type="entry name" value="Glyco_trans_2-like"/>
</dbReference>
<dbReference type="PANTHER" id="PTHR43685:SF14">
    <property type="entry name" value="GLYCOSYLTRANSFERASE 2-LIKE DOMAIN-CONTAINING PROTEIN"/>
    <property type="match status" value="1"/>
</dbReference>